<feature type="region of interest" description="Disordered" evidence="1">
    <location>
        <begin position="256"/>
        <end position="280"/>
    </location>
</feature>
<organism evidence="2 3">
    <name type="scientific">Legionella waltersii</name>
    <dbReference type="NCBI Taxonomy" id="66969"/>
    <lineage>
        <taxon>Bacteria</taxon>
        <taxon>Pseudomonadati</taxon>
        <taxon>Pseudomonadota</taxon>
        <taxon>Gammaproteobacteria</taxon>
        <taxon>Legionellales</taxon>
        <taxon>Legionellaceae</taxon>
        <taxon>Legionella</taxon>
    </lineage>
</organism>
<dbReference type="EMBL" id="LNZB01000038">
    <property type="protein sequence ID" value="KTD78898.1"/>
    <property type="molecule type" value="Genomic_DNA"/>
</dbReference>
<accession>A0A0W1AC29</accession>
<dbReference type="STRING" id="66969.Lwal_1668"/>
<dbReference type="OrthoDB" id="5638202at2"/>
<dbReference type="Proteomes" id="UP000054729">
    <property type="component" value="Unassembled WGS sequence"/>
</dbReference>
<gene>
    <name evidence="2" type="ORF">Lwal_1668</name>
</gene>
<reference evidence="2 3" key="1">
    <citation type="submission" date="2015-11" db="EMBL/GenBank/DDBJ databases">
        <title>Genomic analysis of 38 Legionella species identifies large and diverse effector repertoires.</title>
        <authorList>
            <person name="Burstein D."/>
            <person name="Amaro F."/>
            <person name="Zusman T."/>
            <person name="Lifshitz Z."/>
            <person name="Cohen O."/>
            <person name="Gilbert J.A."/>
            <person name="Pupko T."/>
            <person name="Shuman H.A."/>
            <person name="Segal G."/>
        </authorList>
    </citation>
    <scope>NUCLEOTIDE SEQUENCE [LARGE SCALE GENOMIC DNA]</scope>
    <source>
        <strain evidence="2 3">ATCC 51914</strain>
    </source>
</reference>
<keyword evidence="3" id="KW-1185">Reference proteome</keyword>
<name>A0A0W1AC29_9GAMM</name>
<proteinExistence type="predicted"/>
<dbReference type="AlphaFoldDB" id="A0A0W1AC29"/>
<evidence type="ECO:0008006" key="4">
    <source>
        <dbReference type="Google" id="ProtNLM"/>
    </source>
</evidence>
<evidence type="ECO:0000313" key="2">
    <source>
        <dbReference type="EMBL" id="KTD78898.1"/>
    </source>
</evidence>
<dbReference type="PATRIC" id="fig|66969.6.peg.1820"/>
<comment type="caution">
    <text evidence="2">The sequence shown here is derived from an EMBL/GenBank/DDBJ whole genome shotgun (WGS) entry which is preliminary data.</text>
</comment>
<evidence type="ECO:0000313" key="3">
    <source>
        <dbReference type="Proteomes" id="UP000054729"/>
    </source>
</evidence>
<sequence>MCNETSIINKLQAVVSFNKAKLDIERPFIGFPYGPALLIKSLINLADPTTGIVYDVSYHELAKLIEIKPAPGRKESGTPSKQTIRNYIKSIEKECGEYFKVVSEGQSLKFLFPELPKIFSKIFENTEINILSNSAKAQENIDENRVFDEELNTELNIEFNIPNPSEKKLFININNNTNNNNLGQTIGDKNLKQPISPNFYPSPKTIARAIASGYRFATDANIIQEFIDKNTAWGSTFADFNPIYLSFLAKHAERKQQESVISKTQTRSKDNERASPKVNSYDAALEEVRRNNQNACKPSTEELFPTSKVIVTELEHSSRFVAMGGINQDLRPSVSY</sequence>
<evidence type="ECO:0000256" key="1">
    <source>
        <dbReference type="SAM" id="MobiDB-lite"/>
    </source>
</evidence>
<dbReference type="RefSeq" id="WP_058480350.1">
    <property type="nucleotide sequence ID" value="NZ_CAAAIQ010000026.1"/>
</dbReference>
<protein>
    <recommendedName>
        <fullName evidence="4">Legionella vir region protein LvrA</fullName>
    </recommendedName>
</protein>